<evidence type="ECO:0000313" key="2">
    <source>
        <dbReference type="EMBL" id="ATQ44778.1"/>
    </source>
</evidence>
<proteinExistence type="predicted"/>
<reference evidence="2 3" key="1">
    <citation type="submission" date="2017-10" db="EMBL/GenBank/DDBJ databases">
        <title>Genome sequence of Caulobacter mirabilis FWC38.</title>
        <authorList>
            <person name="Fiebig A."/>
            <person name="Crosson S."/>
        </authorList>
    </citation>
    <scope>NUCLEOTIDE SEQUENCE [LARGE SCALE GENOMIC DNA]</scope>
    <source>
        <strain evidence="2 3">FWC 38</strain>
    </source>
</reference>
<organism evidence="2 3">
    <name type="scientific">Caulobacter mirabilis</name>
    <dbReference type="NCBI Taxonomy" id="69666"/>
    <lineage>
        <taxon>Bacteria</taxon>
        <taxon>Pseudomonadati</taxon>
        <taxon>Pseudomonadota</taxon>
        <taxon>Alphaproteobacteria</taxon>
        <taxon>Caulobacterales</taxon>
        <taxon>Caulobacteraceae</taxon>
        <taxon>Caulobacter</taxon>
    </lineage>
</organism>
<dbReference type="KEGG" id="cmb:CSW64_21505"/>
<dbReference type="AlphaFoldDB" id="A0A2D2B3E0"/>
<evidence type="ECO:0000256" key="1">
    <source>
        <dbReference type="SAM" id="SignalP"/>
    </source>
</evidence>
<dbReference type="OrthoDB" id="7172430at2"/>
<protein>
    <recommendedName>
        <fullName evidence="4">PsbP C-terminal domain-containing protein</fullName>
    </recommendedName>
</protein>
<evidence type="ECO:0000313" key="3">
    <source>
        <dbReference type="Proteomes" id="UP000228945"/>
    </source>
</evidence>
<keyword evidence="1" id="KW-0732">Signal</keyword>
<dbReference type="PROSITE" id="PS51257">
    <property type="entry name" value="PROKAR_LIPOPROTEIN"/>
    <property type="match status" value="1"/>
</dbReference>
<accession>A0A2D2B3E0</accession>
<keyword evidence="3" id="KW-1185">Reference proteome</keyword>
<feature type="signal peptide" evidence="1">
    <location>
        <begin position="1"/>
        <end position="22"/>
    </location>
</feature>
<feature type="chain" id="PRO_5013911076" description="PsbP C-terminal domain-containing protein" evidence="1">
    <location>
        <begin position="23"/>
        <end position="198"/>
    </location>
</feature>
<name>A0A2D2B3E0_9CAUL</name>
<dbReference type="RefSeq" id="WP_099624026.1">
    <property type="nucleotide sequence ID" value="NZ_CP024201.1"/>
</dbReference>
<gene>
    <name evidence="2" type="ORF">CSW64_21505</name>
</gene>
<dbReference type="Proteomes" id="UP000228945">
    <property type="component" value="Chromosome"/>
</dbReference>
<dbReference type="EMBL" id="CP024201">
    <property type="protein sequence ID" value="ATQ44778.1"/>
    <property type="molecule type" value="Genomic_DNA"/>
</dbReference>
<sequence length="198" mass="20982">MIARRLLGPAAALMLLGLSACATVTSAPAGPYAVGGHAVTLGREWSDISVIMPWRPKNVRLLSIDGPFLNRLYIADGLKSGEFLVKPSAKERPTPVWKTGMTPVEQIEFVADSVAALDYQRVETANPRPAVAGGASGLRVDVSAKTADGLDISGVAQVVETGERLYVILYLAPAEHYFAAQAPEVQRIMESARVSPAG</sequence>
<evidence type="ECO:0008006" key="4">
    <source>
        <dbReference type="Google" id="ProtNLM"/>
    </source>
</evidence>